<organism evidence="1">
    <name type="scientific">Absidia glauca</name>
    <name type="common">Pin mould</name>
    <dbReference type="NCBI Taxonomy" id="4829"/>
    <lineage>
        <taxon>Eukaryota</taxon>
        <taxon>Fungi</taxon>
        <taxon>Fungi incertae sedis</taxon>
        <taxon>Mucoromycota</taxon>
        <taxon>Mucoromycotina</taxon>
        <taxon>Mucoromycetes</taxon>
        <taxon>Mucorales</taxon>
        <taxon>Cunninghamellaceae</taxon>
        <taxon>Absidia</taxon>
    </lineage>
</organism>
<dbReference type="Proteomes" id="UP000078561">
    <property type="component" value="Unassembled WGS sequence"/>
</dbReference>
<protein>
    <recommendedName>
        <fullName evidence="3">DUF1479 domain protein</fullName>
    </recommendedName>
</protein>
<reference evidence="1" key="1">
    <citation type="submission" date="2016-04" db="EMBL/GenBank/DDBJ databases">
        <authorList>
            <person name="Evans L.H."/>
            <person name="Alamgir A."/>
            <person name="Owens N."/>
            <person name="Weber N.D."/>
            <person name="Virtaneva K."/>
            <person name="Barbian K."/>
            <person name="Babar A."/>
            <person name="Rosenke K."/>
        </authorList>
    </citation>
    <scope>NUCLEOTIDE SEQUENCE [LARGE SCALE GENOMIC DNA]</scope>
    <source>
        <strain evidence="1">CBS 101.48</strain>
    </source>
</reference>
<proteinExistence type="predicted"/>
<dbReference type="PANTHER" id="PTHR30613:SF1">
    <property type="entry name" value="DUF1479 DOMAIN PROTEIN (AFU_ORTHOLOGUE AFUA_5G09280)"/>
    <property type="match status" value="1"/>
</dbReference>
<accession>A0A168MKU7</accession>
<gene>
    <name evidence="1" type="primary">ABSGL_04283.1 scaffold 5264</name>
</gene>
<dbReference type="PANTHER" id="PTHR30613">
    <property type="entry name" value="UNCHARACTERIZED PROTEIN YBIU-RELATED"/>
    <property type="match status" value="1"/>
</dbReference>
<dbReference type="Pfam" id="PF07350">
    <property type="entry name" value="Gig2-like"/>
    <property type="match status" value="1"/>
</dbReference>
<dbReference type="AlphaFoldDB" id="A0A168MKU7"/>
<dbReference type="OrthoDB" id="8249012at2759"/>
<sequence length="206" mass="23087">MDLYDAPGGCSMFRVFQGWVALSDVTPSGGTIRVCPLIKQQTAYYMMKPLLDQHKHEADFMGAWPGRCHDISRDHHSPIVDCMVSVPPVHYGDGVFWHCDQVHAVEPKNEMTTDSSVLYIPTTPMCQRNSEYLKRQRDAFVNGQTPPDFPGNNCEETILDRATVETMSENEKIGMGFLPFPVDPQAAHSTPGQRLALKQHNEILGL</sequence>
<dbReference type="InterPro" id="IPR027443">
    <property type="entry name" value="IPNS-like_sf"/>
</dbReference>
<dbReference type="STRING" id="4829.A0A168MKU7"/>
<keyword evidence="2" id="KW-1185">Reference proteome</keyword>
<name>A0A168MKU7_ABSGL</name>
<dbReference type="InParanoid" id="A0A168MKU7"/>
<dbReference type="Gene3D" id="2.60.120.330">
    <property type="entry name" value="B-lactam Antibiotic, Isopenicillin N Synthase, Chain"/>
    <property type="match status" value="1"/>
</dbReference>
<dbReference type="EMBL" id="LT552303">
    <property type="protein sequence ID" value="SAL98727.1"/>
    <property type="molecule type" value="Genomic_DNA"/>
</dbReference>
<evidence type="ECO:0000313" key="1">
    <source>
        <dbReference type="EMBL" id="SAL98727.1"/>
    </source>
</evidence>
<dbReference type="SUPFAM" id="SSF51197">
    <property type="entry name" value="Clavaminate synthase-like"/>
    <property type="match status" value="1"/>
</dbReference>
<dbReference type="InterPro" id="IPR010856">
    <property type="entry name" value="Gig2-like"/>
</dbReference>
<evidence type="ECO:0000313" key="2">
    <source>
        <dbReference type="Proteomes" id="UP000078561"/>
    </source>
</evidence>
<evidence type="ECO:0008006" key="3">
    <source>
        <dbReference type="Google" id="ProtNLM"/>
    </source>
</evidence>